<dbReference type="Pfam" id="PF18427">
    <property type="entry name" value="DDR_swiveling"/>
    <property type="match status" value="1"/>
</dbReference>
<evidence type="ECO:0000313" key="5">
    <source>
        <dbReference type="Proteomes" id="UP000254945"/>
    </source>
</evidence>
<keyword evidence="4" id="KW-0131">Cell cycle</keyword>
<dbReference type="Pfam" id="PF08841">
    <property type="entry name" value="DDR"/>
    <property type="match status" value="1"/>
</dbReference>
<dbReference type="Gene3D" id="3.50.30.70">
    <property type="entry name" value="Swiveling domain of dehydratase reactivase alpha subunit"/>
    <property type="match status" value="1"/>
</dbReference>
<feature type="domain" description="DD-reactivating factor swiveling" evidence="3">
    <location>
        <begin position="93"/>
        <end position="240"/>
    </location>
</feature>
<dbReference type="InterPro" id="IPR050696">
    <property type="entry name" value="FtsA/MreB"/>
</dbReference>
<organism evidence="4 5">
    <name type="scientific">Mycolicibacterium senegalense</name>
    <dbReference type="NCBI Taxonomy" id="1796"/>
    <lineage>
        <taxon>Bacteria</taxon>
        <taxon>Bacillati</taxon>
        <taxon>Actinomycetota</taxon>
        <taxon>Actinomycetes</taxon>
        <taxon>Mycobacteriales</taxon>
        <taxon>Mycobacteriaceae</taxon>
        <taxon>Mycolicibacterium</taxon>
    </lineage>
</organism>
<dbReference type="Proteomes" id="UP000254945">
    <property type="component" value="Unassembled WGS sequence"/>
</dbReference>
<accession>A0A378W5J6</accession>
<dbReference type="SUPFAM" id="SSF82317">
    <property type="entry name" value="Swiveling domain of dehydratase reactivase alpha subunit"/>
    <property type="match status" value="1"/>
</dbReference>
<protein>
    <submittedName>
        <fullName evidence="4">Actin-like ATPase involved in cell division</fullName>
    </submittedName>
</protein>
<dbReference type="InterPro" id="IPR043129">
    <property type="entry name" value="ATPase_NBD"/>
</dbReference>
<dbReference type="GO" id="GO:0051301">
    <property type="term" value="P:cell division"/>
    <property type="evidence" value="ECO:0007669"/>
    <property type="project" value="UniProtKB-KW"/>
</dbReference>
<dbReference type="AlphaFoldDB" id="A0A378W5J6"/>
<evidence type="ECO:0000259" key="3">
    <source>
        <dbReference type="Pfam" id="PF18427"/>
    </source>
</evidence>
<feature type="compositionally biased region" description="Basic and acidic residues" evidence="1">
    <location>
        <begin position="523"/>
        <end position="534"/>
    </location>
</feature>
<feature type="compositionally biased region" description="Basic and acidic residues" evidence="1">
    <location>
        <begin position="542"/>
        <end position="555"/>
    </location>
</feature>
<dbReference type="Gene3D" id="3.30.420.40">
    <property type="match status" value="2"/>
</dbReference>
<dbReference type="SUPFAM" id="SSF53067">
    <property type="entry name" value="Actin-like ATPase domain"/>
    <property type="match status" value="2"/>
</dbReference>
<feature type="region of interest" description="Disordered" evidence="1">
    <location>
        <begin position="521"/>
        <end position="555"/>
    </location>
</feature>
<evidence type="ECO:0000256" key="1">
    <source>
        <dbReference type="SAM" id="MobiDB-lite"/>
    </source>
</evidence>
<name>A0A378W5J6_9MYCO</name>
<gene>
    <name evidence="4" type="primary">ddrA_1</name>
    <name evidence="4" type="ORF">NCTC4524_03462</name>
</gene>
<dbReference type="PANTHER" id="PTHR32432">
    <property type="entry name" value="CELL DIVISION PROTEIN FTSA-RELATED"/>
    <property type="match status" value="1"/>
</dbReference>
<reference evidence="4 5" key="1">
    <citation type="submission" date="2018-06" db="EMBL/GenBank/DDBJ databases">
        <authorList>
            <consortium name="Pathogen Informatics"/>
            <person name="Doyle S."/>
        </authorList>
    </citation>
    <scope>NUCLEOTIDE SEQUENCE [LARGE SCALE GENOMIC DNA]</scope>
    <source>
        <strain evidence="4 5">NCTC4524</strain>
    </source>
</reference>
<proteinExistence type="predicted"/>
<sequence length="555" mass="57301">MTVWAGVDIGNSTTEVVLCRMDDELAVLASARTPTRGGKGSSRAVQGAAQLVRRLTERHGLVLDRAAFAPTPPVESTVEQVRLEAQRTGRLTIVTRAAATTAGDAVGLGQPVPVECLGAVEPGRPVIACATAQWGYREVALRVNAAVAEGCNVTAVLTANDEAVLVSNRLDVALPVVDDLDVTSLLSATRVAVEVRQGIAPLQRLTDPFWLADVFGLSDAERADARVTADQLFDSACAVVCLGEAEPAVAEPVLRPAGEGAHVVHLADIAAQANSRRGSVAVDSLVMASLGGEQEPPAGADELARALGVPVTRVDSEAAAARVGALTTPGITADVVVVDVGGGTVDVVSEGSRCVLPGAGQMLTAATAAALEISRSAAEYAKRAEAVTAVTVQLIEDEHGRRQFLDTPVSGRCSGWLLTAAPSGWLPFTSRLSGAEWRSWRLAAKRQVIGGNVMRGIEQAAPGVTGVLLVGGGAGDDELVRAVTEQLGHDVSVGRGNVAGQLGHRFAVAYGLVAMAARMRGGQPRDEELDRADRSGGSVNTHDMDVAGEHPRACG</sequence>
<dbReference type="Gene3D" id="2.40.50.140">
    <property type="entry name" value="Nucleic acid-binding proteins"/>
    <property type="match status" value="1"/>
</dbReference>
<dbReference type="InterPro" id="IPR040916">
    <property type="entry name" value="DDR_swiveling"/>
</dbReference>
<evidence type="ECO:0000313" key="4">
    <source>
        <dbReference type="EMBL" id="SUA27491.1"/>
    </source>
</evidence>
<dbReference type="InterPro" id="IPR030994">
    <property type="entry name" value="DDR_dom"/>
</dbReference>
<evidence type="ECO:0000259" key="2">
    <source>
        <dbReference type="Pfam" id="PF08841"/>
    </source>
</evidence>
<feature type="domain" description="Diol dehydratase reactivase ATPase-like" evidence="2">
    <location>
        <begin position="298"/>
        <end position="514"/>
    </location>
</feature>
<dbReference type="InterPro" id="IPR012340">
    <property type="entry name" value="NA-bd_OB-fold"/>
</dbReference>
<dbReference type="EMBL" id="UGQQ01000002">
    <property type="protein sequence ID" value="SUA27491.1"/>
    <property type="molecule type" value="Genomic_DNA"/>
</dbReference>
<dbReference type="RefSeq" id="WP_115150685.1">
    <property type="nucleotide sequence ID" value="NZ_CP081000.1"/>
</dbReference>
<keyword evidence="4" id="KW-0132">Cell division</keyword>
<dbReference type="InterPro" id="IPR028975">
    <property type="entry name" value="DDRA_swiveling_dom_sf"/>
</dbReference>